<reference evidence="8" key="1">
    <citation type="journal article" date="2018" name="Front. Microbiol.">
        <title>Genome-Based Analysis Reveals the Taxonomy and Diversity of the Family Idiomarinaceae.</title>
        <authorList>
            <person name="Liu Y."/>
            <person name="Lai Q."/>
            <person name="Shao Z."/>
        </authorList>
    </citation>
    <scope>NUCLEOTIDE SEQUENCE [LARGE SCALE GENOMIC DNA]</scope>
    <source>
        <strain evidence="8">GBPy7</strain>
    </source>
</reference>
<proteinExistence type="predicted"/>
<feature type="transmembrane region" description="Helical" evidence="6">
    <location>
        <begin position="392"/>
        <end position="412"/>
    </location>
</feature>
<dbReference type="RefSeq" id="WP_126767730.1">
    <property type="nucleotide sequence ID" value="NZ_PIPJ01000007.1"/>
</dbReference>
<feature type="transmembrane region" description="Helical" evidence="6">
    <location>
        <begin position="116"/>
        <end position="137"/>
    </location>
</feature>
<keyword evidence="8" id="KW-1185">Reference proteome</keyword>
<dbReference type="Pfam" id="PF13440">
    <property type="entry name" value="Polysacc_synt_3"/>
    <property type="match status" value="1"/>
</dbReference>
<feature type="transmembrane region" description="Helical" evidence="6">
    <location>
        <begin position="82"/>
        <end position="104"/>
    </location>
</feature>
<feature type="transmembrane region" description="Helical" evidence="6">
    <location>
        <begin position="15"/>
        <end position="33"/>
    </location>
</feature>
<dbReference type="AlphaFoldDB" id="A0A432VTB0"/>
<evidence type="ECO:0000256" key="5">
    <source>
        <dbReference type="ARBA" id="ARBA00023136"/>
    </source>
</evidence>
<feature type="transmembrane region" description="Helical" evidence="6">
    <location>
        <begin position="45"/>
        <end position="62"/>
    </location>
</feature>
<dbReference type="Proteomes" id="UP000288395">
    <property type="component" value="Unassembled WGS sequence"/>
</dbReference>
<dbReference type="PANTHER" id="PTHR30250:SF11">
    <property type="entry name" value="O-ANTIGEN TRANSPORTER-RELATED"/>
    <property type="match status" value="1"/>
</dbReference>
<comment type="caution">
    <text evidence="7">The sequence shown here is derived from an EMBL/GenBank/DDBJ whole genome shotgun (WGS) entry which is preliminary data.</text>
</comment>
<dbReference type="InterPro" id="IPR050833">
    <property type="entry name" value="Poly_Biosynth_Transport"/>
</dbReference>
<organism evidence="7 8">
    <name type="scientific">Aliidiomarina iranensis</name>
    <dbReference type="NCBI Taxonomy" id="1434071"/>
    <lineage>
        <taxon>Bacteria</taxon>
        <taxon>Pseudomonadati</taxon>
        <taxon>Pseudomonadota</taxon>
        <taxon>Gammaproteobacteria</taxon>
        <taxon>Alteromonadales</taxon>
        <taxon>Idiomarinaceae</taxon>
        <taxon>Aliidiomarina</taxon>
    </lineage>
</organism>
<feature type="transmembrane region" description="Helical" evidence="6">
    <location>
        <begin position="302"/>
        <end position="323"/>
    </location>
</feature>
<protein>
    <recommendedName>
        <fullName evidence="9">Translocase</fullName>
    </recommendedName>
</protein>
<dbReference type="OrthoDB" id="3831435at2"/>
<dbReference type="PANTHER" id="PTHR30250">
    <property type="entry name" value="PST FAMILY PREDICTED COLANIC ACID TRANSPORTER"/>
    <property type="match status" value="1"/>
</dbReference>
<keyword evidence="3 6" id="KW-0812">Transmembrane</keyword>
<evidence type="ECO:0000256" key="2">
    <source>
        <dbReference type="ARBA" id="ARBA00022475"/>
    </source>
</evidence>
<keyword evidence="2" id="KW-1003">Cell membrane</keyword>
<evidence type="ECO:0000256" key="3">
    <source>
        <dbReference type="ARBA" id="ARBA00022692"/>
    </source>
</evidence>
<dbReference type="EMBL" id="PIPJ01000007">
    <property type="protein sequence ID" value="RUO19626.1"/>
    <property type="molecule type" value="Genomic_DNA"/>
</dbReference>
<feature type="transmembrane region" description="Helical" evidence="6">
    <location>
        <begin position="335"/>
        <end position="352"/>
    </location>
</feature>
<evidence type="ECO:0000256" key="4">
    <source>
        <dbReference type="ARBA" id="ARBA00022989"/>
    </source>
</evidence>
<feature type="transmembrane region" description="Helical" evidence="6">
    <location>
        <begin position="364"/>
        <end position="386"/>
    </location>
</feature>
<dbReference type="GO" id="GO:0005886">
    <property type="term" value="C:plasma membrane"/>
    <property type="evidence" value="ECO:0007669"/>
    <property type="project" value="UniProtKB-SubCell"/>
</dbReference>
<keyword evidence="5 6" id="KW-0472">Membrane</keyword>
<evidence type="ECO:0000256" key="1">
    <source>
        <dbReference type="ARBA" id="ARBA00004651"/>
    </source>
</evidence>
<feature type="transmembrane region" description="Helical" evidence="6">
    <location>
        <begin position="234"/>
        <end position="258"/>
    </location>
</feature>
<evidence type="ECO:0000256" key="6">
    <source>
        <dbReference type="SAM" id="Phobius"/>
    </source>
</evidence>
<gene>
    <name evidence="7" type="ORF">CWE08_09340</name>
</gene>
<comment type="subcellular location">
    <subcellularLocation>
        <location evidence="1">Cell membrane</location>
        <topology evidence="1">Multi-pass membrane protein</topology>
    </subcellularLocation>
</comment>
<sequence>MRTKLFKNNEFSKNVLTLMTGTTIAQAIPIAITPILTRMYSPEDFGVLALFVAITVIMGSVANGRYELAIMLPTEDDDAINIAAMGLLIATVLSVVLFVPAIFLNDYITEKLDNEFIGFWLYFVPPVVWLLGLHNILNYLNNRKKSYKDMAKATVYKSVAQAAVQLGIGAVKATASGLISGQIVSNLVANTRLALNAKRQYQLNRITWFEMKRLAKRYINFPKYSMWAILSNTLSYQLLNILITVFYSIATLGFYSLAQRILGMPSSLIGESIGRVYFQQATLEKNKTGKAVKIFKSTTKKLMVLSCVVFVPLYFVLPSVFAIAFGEEWRIAGEYSQLILPVFIFRFVSGALSNTNNVFEKQGLALAWQMGLLILSMATLFVSGYYQFDFETFLKVYTTVVSLHYILLYFILKYVAEARL</sequence>
<name>A0A432VTB0_9GAMM</name>
<evidence type="ECO:0000313" key="7">
    <source>
        <dbReference type="EMBL" id="RUO19626.1"/>
    </source>
</evidence>
<keyword evidence="4 6" id="KW-1133">Transmembrane helix</keyword>
<accession>A0A432VTB0</accession>
<evidence type="ECO:0000313" key="8">
    <source>
        <dbReference type="Proteomes" id="UP000288395"/>
    </source>
</evidence>
<evidence type="ECO:0008006" key="9">
    <source>
        <dbReference type="Google" id="ProtNLM"/>
    </source>
</evidence>